<dbReference type="InterPro" id="IPR001279">
    <property type="entry name" value="Metallo-B-lactamas"/>
</dbReference>
<accession>A0ABP1FAN7</accession>
<evidence type="ECO:0000256" key="1">
    <source>
        <dbReference type="ARBA" id="ARBA00022801"/>
    </source>
</evidence>
<dbReference type="RefSeq" id="WP_348704555.1">
    <property type="nucleotide sequence ID" value="NZ_CAXIYA010000022.1"/>
</dbReference>
<feature type="domain" description="Metallo-beta-lactamase" evidence="3">
    <location>
        <begin position="7"/>
        <end position="189"/>
    </location>
</feature>
<gene>
    <name evidence="4" type="ORF">T190115A13A_30287</name>
</gene>
<protein>
    <recommendedName>
        <fullName evidence="2">UPF0173 metal-dependent hydrolase T190115A13A_30287</fullName>
    </recommendedName>
</protein>
<dbReference type="InterPro" id="IPR050114">
    <property type="entry name" value="UPF0173_UPF0282_UlaG_hydrolase"/>
</dbReference>
<proteinExistence type="inferred from homology"/>
<dbReference type="EMBL" id="CAXJRC010000033">
    <property type="protein sequence ID" value="CAL2107441.1"/>
    <property type="molecule type" value="Genomic_DNA"/>
</dbReference>
<comment type="similarity">
    <text evidence="2">Belongs to the UPF0173 family.</text>
</comment>
<dbReference type="SUPFAM" id="SSF56281">
    <property type="entry name" value="Metallo-hydrolase/oxidoreductase"/>
    <property type="match status" value="1"/>
</dbReference>
<reference evidence="4 5" key="1">
    <citation type="submission" date="2024-05" db="EMBL/GenBank/DDBJ databases">
        <authorList>
            <person name="Duchaud E."/>
        </authorList>
    </citation>
    <scope>NUCLEOTIDE SEQUENCE [LARGE SCALE GENOMIC DNA]</scope>
    <source>
        <strain evidence="4">Ena-SAMPLE-TAB-13-05-2024-13:56:06:370-140305</strain>
    </source>
</reference>
<keyword evidence="5" id="KW-1185">Reference proteome</keyword>
<organism evidence="4 5">
    <name type="scientific">Tenacibaculum vairaonense</name>
    <dbReference type="NCBI Taxonomy" id="3137860"/>
    <lineage>
        <taxon>Bacteria</taxon>
        <taxon>Pseudomonadati</taxon>
        <taxon>Bacteroidota</taxon>
        <taxon>Flavobacteriia</taxon>
        <taxon>Flavobacteriales</taxon>
        <taxon>Flavobacteriaceae</taxon>
        <taxon>Tenacibaculum</taxon>
    </lineage>
</organism>
<evidence type="ECO:0000256" key="2">
    <source>
        <dbReference type="HAMAP-Rule" id="MF_00457"/>
    </source>
</evidence>
<evidence type="ECO:0000313" key="5">
    <source>
        <dbReference type="Proteomes" id="UP001497602"/>
    </source>
</evidence>
<sequence>MNITFYGHACFGIDINGTNLLVDPFITGNPKASHINIEDIKADYILLTHAHQDHVLDVEVIAEKTGATIISNYEIVMYYGAKNLKGHPVNHGGTFKTETFSAKYVNAVHTSSFADGAYGGQPGGFVISDGEKSLYIAGDTAVTMDMKLIPMTTKLTASIFPIGDNFTMGVEDAIIASDLVECPKVIGCHFNTFPPIEIDTDKAKKQFANSDKELIVLEIGKSITLS</sequence>
<dbReference type="NCBIfam" id="NF001911">
    <property type="entry name" value="PRK00685.1"/>
    <property type="match status" value="1"/>
</dbReference>
<dbReference type="PANTHER" id="PTHR43546:SF3">
    <property type="entry name" value="UPF0173 METAL-DEPENDENT HYDROLASE MJ1163"/>
    <property type="match status" value="1"/>
</dbReference>
<evidence type="ECO:0000313" key="4">
    <source>
        <dbReference type="EMBL" id="CAL2107441.1"/>
    </source>
</evidence>
<dbReference type="Pfam" id="PF13483">
    <property type="entry name" value="Lactamase_B_3"/>
    <property type="match status" value="1"/>
</dbReference>
<dbReference type="InterPro" id="IPR036866">
    <property type="entry name" value="RibonucZ/Hydroxyglut_hydro"/>
</dbReference>
<name>A0ABP1FAN7_9FLAO</name>
<dbReference type="HAMAP" id="MF_00457">
    <property type="entry name" value="UPF0173"/>
    <property type="match status" value="1"/>
</dbReference>
<dbReference type="InterPro" id="IPR022877">
    <property type="entry name" value="UPF0173"/>
</dbReference>
<dbReference type="SMART" id="SM00849">
    <property type="entry name" value="Lactamase_B"/>
    <property type="match status" value="1"/>
</dbReference>
<dbReference type="Proteomes" id="UP001497602">
    <property type="component" value="Unassembled WGS sequence"/>
</dbReference>
<keyword evidence="1 2" id="KW-0378">Hydrolase</keyword>
<dbReference type="Gene3D" id="3.60.15.10">
    <property type="entry name" value="Ribonuclease Z/Hydroxyacylglutathione hydrolase-like"/>
    <property type="match status" value="1"/>
</dbReference>
<comment type="caution">
    <text evidence="4">The sequence shown here is derived from an EMBL/GenBank/DDBJ whole genome shotgun (WGS) entry which is preliminary data.</text>
</comment>
<evidence type="ECO:0000259" key="3">
    <source>
        <dbReference type="SMART" id="SM00849"/>
    </source>
</evidence>
<dbReference type="PANTHER" id="PTHR43546">
    <property type="entry name" value="UPF0173 METAL-DEPENDENT HYDROLASE MJ1163-RELATED"/>
    <property type="match status" value="1"/>
</dbReference>